<proteinExistence type="predicted"/>
<reference evidence="1 2" key="1">
    <citation type="submission" date="2022-05" db="EMBL/GenBank/DDBJ databases">
        <authorList>
            <consortium name="Genoscope - CEA"/>
            <person name="William W."/>
        </authorList>
    </citation>
    <scope>NUCLEOTIDE SEQUENCE [LARGE SCALE GENOMIC DNA]</scope>
</reference>
<sequence length="123" mass="14227">MPERSIRIYPKDCPWMSVRLKKLIRMCQQAFCSNRHGLAYKFYRNAVNKERKLCQGKYYASKVQDLKGVSPRSWWEEVNKLSGAKSQNVNLLNALNVPDLENLSAPEIANGINEALLKPLRQF</sequence>
<keyword evidence="2" id="KW-1185">Reference proteome</keyword>
<gene>
    <name evidence="1" type="ORF">PMEA_00034402</name>
</gene>
<dbReference type="Proteomes" id="UP001159428">
    <property type="component" value="Unassembled WGS sequence"/>
</dbReference>
<evidence type="ECO:0000313" key="2">
    <source>
        <dbReference type="Proteomes" id="UP001159428"/>
    </source>
</evidence>
<comment type="caution">
    <text evidence="1">The sequence shown here is derived from an EMBL/GenBank/DDBJ whole genome shotgun (WGS) entry which is preliminary data.</text>
</comment>
<organism evidence="1 2">
    <name type="scientific">Pocillopora meandrina</name>
    <dbReference type="NCBI Taxonomy" id="46732"/>
    <lineage>
        <taxon>Eukaryota</taxon>
        <taxon>Metazoa</taxon>
        <taxon>Cnidaria</taxon>
        <taxon>Anthozoa</taxon>
        <taxon>Hexacorallia</taxon>
        <taxon>Scleractinia</taxon>
        <taxon>Astrocoeniina</taxon>
        <taxon>Pocilloporidae</taxon>
        <taxon>Pocillopora</taxon>
    </lineage>
</organism>
<dbReference type="EMBL" id="CALNXJ010000087">
    <property type="protein sequence ID" value="CAH3162699.1"/>
    <property type="molecule type" value="Genomic_DNA"/>
</dbReference>
<name>A0AAU9XZG9_9CNID</name>
<protein>
    <submittedName>
        <fullName evidence="1">Uncharacterized protein</fullName>
    </submittedName>
</protein>
<dbReference type="AlphaFoldDB" id="A0AAU9XZG9"/>
<evidence type="ECO:0000313" key="1">
    <source>
        <dbReference type="EMBL" id="CAH3162699.1"/>
    </source>
</evidence>
<dbReference type="PANTHER" id="PTHR47510:SF3">
    <property type="entry name" value="ENDO_EXONUCLEASE_PHOSPHATASE DOMAIN-CONTAINING PROTEIN"/>
    <property type="match status" value="1"/>
</dbReference>
<dbReference type="PANTHER" id="PTHR47510">
    <property type="entry name" value="REVERSE TRANSCRIPTASE DOMAIN-CONTAINING PROTEIN"/>
    <property type="match status" value="1"/>
</dbReference>
<accession>A0AAU9XZG9</accession>